<feature type="compositionally biased region" description="Polar residues" evidence="8">
    <location>
        <begin position="89"/>
        <end position="100"/>
    </location>
</feature>
<feature type="region of interest" description="Disordered" evidence="8">
    <location>
        <begin position="140"/>
        <end position="221"/>
    </location>
</feature>
<keyword evidence="7" id="KW-0175">Coiled coil</keyword>
<dbReference type="EMBL" id="JAZHXJ010000178">
    <property type="protein sequence ID" value="KAL1870288.1"/>
    <property type="molecule type" value="Genomic_DNA"/>
</dbReference>
<dbReference type="PANTHER" id="PTHR12965">
    <property type="entry name" value="VACUOLAR PROTEIN SORTING 54"/>
    <property type="match status" value="1"/>
</dbReference>
<evidence type="ECO:0000256" key="1">
    <source>
        <dbReference type="ARBA" id="ARBA00004601"/>
    </source>
</evidence>
<feature type="compositionally biased region" description="Basic and acidic residues" evidence="8">
    <location>
        <begin position="155"/>
        <end position="169"/>
    </location>
</feature>
<keyword evidence="6" id="KW-0333">Golgi apparatus</keyword>
<feature type="region of interest" description="Disordered" evidence="8">
    <location>
        <begin position="616"/>
        <end position="645"/>
    </location>
</feature>
<dbReference type="Pfam" id="PF07928">
    <property type="entry name" value="Vps54"/>
    <property type="match status" value="1"/>
</dbReference>
<comment type="subcellular location">
    <subcellularLocation>
        <location evidence="1">Golgi apparatus</location>
        <location evidence="1">trans-Golgi network</location>
    </subcellularLocation>
</comment>
<protein>
    <recommendedName>
        <fullName evidence="3">Vacuolar protein sorting-associated protein 54</fullName>
    </recommendedName>
</protein>
<feature type="compositionally biased region" description="Low complexity" evidence="8">
    <location>
        <begin position="1067"/>
        <end position="1076"/>
    </location>
</feature>
<feature type="compositionally biased region" description="Low complexity" evidence="8">
    <location>
        <begin position="45"/>
        <end position="56"/>
    </location>
</feature>
<dbReference type="Pfam" id="PF10475">
    <property type="entry name" value="Vps54_N"/>
    <property type="match status" value="1"/>
</dbReference>
<evidence type="ECO:0000313" key="11">
    <source>
        <dbReference type="EMBL" id="KAL1870288.1"/>
    </source>
</evidence>
<feature type="domain" description="Vacuolar protein sorting-associated protein 54 N-terminal" evidence="10">
    <location>
        <begin position="277"/>
        <end position="395"/>
    </location>
</feature>
<feature type="compositionally biased region" description="Basic residues" evidence="8">
    <location>
        <begin position="29"/>
        <end position="44"/>
    </location>
</feature>
<proteinExistence type="inferred from homology"/>
<name>A0ABR3X2W8_9PEZI</name>
<comment type="similarity">
    <text evidence="2">Belongs to the VPS54 family.</text>
</comment>
<reference evidence="11 12" key="1">
    <citation type="journal article" date="2024" name="Commun. Biol.">
        <title>Comparative genomic analysis of thermophilic fungi reveals convergent evolutionary adaptations and gene losses.</title>
        <authorList>
            <person name="Steindorff A.S."/>
            <person name="Aguilar-Pontes M.V."/>
            <person name="Robinson A.J."/>
            <person name="Andreopoulos B."/>
            <person name="LaButti K."/>
            <person name="Kuo A."/>
            <person name="Mondo S."/>
            <person name="Riley R."/>
            <person name="Otillar R."/>
            <person name="Haridas S."/>
            <person name="Lipzen A."/>
            <person name="Grimwood J."/>
            <person name="Schmutz J."/>
            <person name="Clum A."/>
            <person name="Reid I.D."/>
            <person name="Moisan M.C."/>
            <person name="Butler G."/>
            <person name="Nguyen T.T.M."/>
            <person name="Dewar K."/>
            <person name="Conant G."/>
            <person name="Drula E."/>
            <person name="Henrissat B."/>
            <person name="Hansel C."/>
            <person name="Singer S."/>
            <person name="Hutchinson M.I."/>
            <person name="de Vries R.P."/>
            <person name="Natvig D.O."/>
            <person name="Powell A.J."/>
            <person name="Tsang A."/>
            <person name="Grigoriev I.V."/>
        </authorList>
    </citation>
    <scope>NUCLEOTIDE SEQUENCE [LARGE SCALE GENOMIC DNA]</scope>
    <source>
        <strain evidence="11 12">ATCC 24622</strain>
    </source>
</reference>
<accession>A0ABR3X2W8</accession>
<evidence type="ECO:0000256" key="2">
    <source>
        <dbReference type="ARBA" id="ARBA00009150"/>
    </source>
</evidence>
<evidence type="ECO:0000256" key="6">
    <source>
        <dbReference type="ARBA" id="ARBA00023034"/>
    </source>
</evidence>
<evidence type="ECO:0000259" key="9">
    <source>
        <dbReference type="Pfam" id="PF07928"/>
    </source>
</evidence>
<evidence type="ECO:0000256" key="7">
    <source>
        <dbReference type="ARBA" id="ARBA00023054"/>
    </source>
</evidence>
<dbReference type="InterPro" id="IPR012501">
    <property type="entry name" value="Vps54_C"/>
</dbReference>
<organism evidence="11 12">
    <name type="scientific">Phialemonium thermophilum</name>
    <dbReference type="NCBI Taxonomy" id="223376"/>
    <lineage>
        <taxon>Eukaryota</taxon>
        <taxon>Fungi</taxon>
        <taxon>Dikarya</taxon>
        <taxon>Ascomycota</taxon>
        <taxon>Pezizomycotina</taxon>
        <taxon>Sordariomycetes</taxon>
        <taxon>Sordariomycetidae</taxon>
        <taxon>Cephalothecales</taxon>
        <taxon>Cephalothecaceae</taxon>
        <taxon>Phialemonium</taxon>
    </lineage>
</organism>
<sequence length="1121" mass="122323">MLSNSAARKSVDSLSPTGSLGTNSEFPFHRRGSHSPRRLSHRRGSTTSTIHSIGGTLDTSSTHVVFEIGQNAISTLLQPPIVRTGLLPHTSSPASSSHKPPTSKDIPPVTLTNIPQVDAAEFKDYLSQVGPLYEQLRRLKESEDEDAGYPSQRGSRSDEAGDAFDDGRLKPGRRPGTSRKSSSVSLSSLSSTEAPSPGRRSSSSFNRRALTHGPPPLSTIPNVYFEEDFHLENPRTFDVVSERSDVVQPAPGTDGKAATNGIATPRKALATNAILQEKLSWYMDTVEMHLIQSISTASTTFFTALGALRELHSEAADSVERIQVLRKELGLLDEEIATSGLTIVQQRRRRENLRQLHDAVLQLREIVDSVAKCEALVDAGEIESALDNIHSLEQLIAGEREASGPGGVGLQLRDLRGATALQGVSMDLDTLRLRIGRAYESQFLSILTEDLRRHVEQVSTQEVLMRWTSASMRVRGSHSREASAFPSYLAATGDLRAQLVPVLGGLQRSNHLATATMVYREAVLRQIKNIIRQPLPSSNDDDNESMMSSSTLTGGRNLSQQDKSSILARNLRALEPKDAEELLVTIYIGVAETLRRLTTQAKVLFDIASSLGDDGSLPNGLKSPQLRSPTLSPGGRHASTGGLEAQEEIHKSLDLPNLLGQAVDVAQDKIVKLLRVRSQQSTRLALVWFLRYFTLNLHFANECEAISGRGGTTLKTIVNGHIRDFVEHHRDTEKKRLAEGMDSDKWGARDFGDADKELLDQILQSSTQDAPAWSEGTKLWILHSDQEGTATVSEASQTNGTGKAKTRSAVIESENFVLPNSAILCMHGMASFLHLIVGLQSTVATLDVSTSLIAYLQLFNSRCTQLILGAGATRSAGLKNITTKHLALASQALAFIAALIPHVREFVRRHSGSGANVSTLMGEFDKVRRLYQEHQNSIYDKLVEIMSGRASLGSKKMKGINWDADGTAVHEYMETLVHETTMLYRNLTKHLPEGTVRLIMLPVFRSYMDTFGGALKGAEVQTEAGRDSMLRDIEYFESRLGKIDGFDDTGKYLADIVKAKEVEQPTLTAASTTAAAPEDNTTGEKKYEEADKAENGDVSTDNKDTPEQTPIAVEVPASEGP</sequence>
<feature type="compositionally biased region" description="Low complexity" evidence="8">
    <location>
        <begin position="181"/>
        <end position="191"/>
    </location>
</feature>
<feature type="region of interest" description="Disordered" evidence="8">
    <location>
        <begin position="1067"/>
        <end position="1121"/>
    </location>
</feature>
<keyword evidence="4" id="KW-0813">Transport</keyword>
<feature type="region of interest" description="Disordered" evidence="8">
    <location>
        <begin position="1"/>
        <end position="56"/>
    </location>
</feature>
<dbReference type="InterPro" id="IPR019515">
    <property type="entry name" value="VPS54_N"/>
</dbReference>
<evidence type="ECO:0000259" key="10">
    <source>
        <dbReference type="Pfam" id="PF10475"/>
    </source>
</evidence>
<evidence type="ECO:0000256" key="3">
    <source>
        <dbReference type="ARBA" id="ARBA00017665"/>
    </source>
</evidence>
<keyword evidence="5" id="KW-0653">Protein transport</keyword>
<dbReference type="PANTHER" id="PTHR12965:SF0">
    <property type="entry name" value="VACUOLAR PROTEIN SORTING-ASSOCIATED PROTEIN 54"/>
    <property type="match status" value="1"/>
</dbReference>
<dbReference type="Proteomes" id="UP001586593">
    <property type="component" value="Unassembled WGS sequence"/>
</dbReference>
<feature type="region of interest" description="Disordered" evidence="8">
    <location>
        <begin position="84"/>
        <end position="110"/>
    </location>
</feature>
<feature type="compositionally biased region" description="Basic and acidic residues" evidence="8">
    <location>
        <begin position="1082"/>
        <end position="1106"/>
    </location>
</feature>
<dbReference type="Gene3D" id="6.10.250.860">
    <property type="match status" value="1"/>
</dbReference>
<comment type="caution">
    <text evidence="11">The sequence shown here is derived from an EMBL/GenBank/DDBJ whole genome shotgun (WGS) entry which is preliminary data.</text>
</comment>
<keyword evidence="12" id="KW-1185">Reference proteome</keyword>
<feature type="compositionally biased region" description="Polar residues" evidence="8">
    <location>
        <begin position="1"/>
        <end position="25"/>
    </location>
</feature>
<feature type="region of interest" description="Disordered" evidence="8">
    <location>
        <begin position="533"/>
        <end position="559"/>
    </location>
</feature>
<evidence type="ECO:0000256" key="5">
    <source>
        <dbReference type="ARBA" id="ARBA00022927"/>
    </source>
</evidence>
<feature type="domain" description="Vacuolar protein sorting-associated protein 54 C-terminal" evidence="9">
    <location>
        <begin position="814"/>
        <end position="949"/>
    </location>
</feature>
<evidence type="ECO:0000313" key="12">
    <source>
        <dbReference type="Proteomes" id="UP001586593"/>
    </source>
</evidence>
<evidence type="ECO:0000256" key="8">
    <source>
        <dbReference type="SAM" id="MobiDB-lite"/>
    </source>
</evidence>
<evidence type="ECO:0000256" key="4">
    <source>
        <dbReference type="ARBA" id="ARBA00022448"/>
    </source>
</evidence>
<gene>
    <name evidence="11" type="ORF">VTK73DRAFT_2702</name>
</gene>
<dbReference type="InterPro" id="IPR039745">
    <property type="entry name" value="Vps54"/>
</dbReference>